<dbReference type="GO" id="GO:0003677">
    <property type="term" value="F:DNA binding"/>
    <property type="evidence" value="ECO:0007669"/>
    <property type="project" value="InterPro"/>
</dbReference>
<dbReference type="EnsemblBacteria" id="AGY32487">
    <property type="protein sequence ID" value="AGY32487"/>
    <property type="gene ID" value="RSP_7648"/>
</dbReference>
<dbReference type="EMBL" id="CP000146">
    <property type="protein sequence ID" value="AGY32487.1"/>
    <property type="molecule type" value="Genomic_DNA"/>
</dbReference>
<dbReference type="GeneID" id="44144757"/>
<name>U5NMK3_CERS4</name>
<dbReference type="AlphaFoldDB" id="U5NMK3"/>
<dbReference type="InterPro" id="IPR010982">
    <property type="entry name" value="Lambda_DNA-bd_dom_sf"/>
</dbReference>
<dbReference type="Pfam" id="PF01381">
    <property type="entry name" value="HTH_3"/>
    <property type="match status" value="1"/>
</dbReference>
<evidence type="ECO:0000259" key="1">
    <source>
        <dbReference type="PROSITE" id="PS50943"/>
    </source>
</evidence>
<dbReference type="CDD" id="cd00093">
    <property type="entry name" value="HTH_XRE"/>
    <property type="match status" value="1"/>
</dbReference>
<reference evidence="3" key="1">
    <citation type="submission" date="2005-09" db="EMBL/GenBank/DDBJ databases">
        <title>Complete sequence of plasmid C of Rhodobacter sphaeroides 2.4.1.</title>
        <authorList>
            <person name="Copeland A."/>
            <person name="Lucas S."/>
            <person name="Lapidus A."/>
            <person name="Barry K."/>
            <person name="Detter J.C."/>
            <person name="Glavina T."/>
            <person name="Hammon N."/>
            <person name="Israni S."/>
            <person name="Pitluck S."/>
            <person name="Richardson P."/>
            <person name="Mackenzie C."/>
            <person name="Choudhary M."/>
            <person name="Larimer F."/>
            <person name="Hauser L.J."/>
            <person name="Land M."/>
            <person name="Donohue T.J."/>
            <person name="Kaplan S."/>
        </authorList>
    </citation>
    <scope>NUCLEOTIDE SEQUENCE [LARGE SCALE GENOMIC DNA]</scope>
    <source>
        <strain evidence="3">ATCC 17023 / DSM 158 / JCM 6121 / CCUG 31486 / LMG 2827 / NBRC 12203 / NCIMB 8253 / ATH 2.4.1.</strain>
        <plasmid evidence="3">pRS241c</plasmid>
    </source>
</reference>
<gene>
    <name evidence="2" type="ORF">RSP_7648</name>
</gene>
<dbReference type="InterPro" id="IPR001387">
    <property type="entry name" value="Cro/C1-type_HTH"/>
</dbReference>
<organism evidence="2 3">
    <name type="scientific">Cereibacter sphaeroides (strain ATCC 17023 / DSM 158 / JCM 6121 / CCUG 31486 / LMG 2827 / NBRC 12203 / NCIMB 8253 / ATH 2.4.1.)</name>
    <name type="common">Rhodobacter sphaeroides</name>
    <dbReference type="NCBI Taxonomy" id="272943"/>
    <lineage>
        <taxon>Bacteria</taxon>
        <taxon>Pseudomonadati</taxon>
        <taxon>Pseudomonadota</taxon>
        <taxon>Alphaproteobacteria</taxon>
        <taxon>Rhodobacterales</taxon>
        <taxon>Paracoccaceae</taxon>
        <taxon>Cereibacter</taxon>
    </lineage>
</organism>
<protein>
    <submittedName>
        <fullName evidence="2">Transcriptional regulator, XRE family</fullName>
    </submittedName>
</protein>
<dbReference type="SUPFAM" id="SSF47413">
    <property type="entry name" value="lambda repressor-like DNA-binding domains"/>
    <property type="match status" value="1"/>
</dbReference>
<keyword evidence="3" id="KW-1185">Reference proteome</keyword>
<accession>U5NMK3</accession>
<dbReference type="KEGG" id="rsp:RSP_7648"/>
<proteinExistence type="predicted"/>
<evidence type="ECO:0000313" key="3">
    <source>
        <dbReference type="Proteomes" id="UP000002703"/>
    </source>
</evidence>
<sequence>MACSREQDDELDLLRRRQLLDASDLGGVIRLRRERLGIAQFELASLAGIDPGNLSKIERGSRRSHLDTYLKLCGILGIDLFAEARS</sequence>
<dbReference type="Proteomes" id="UP000002703">
    <property type="component" value="Plasmid C"/>
</dbReference>
<geneLocation type="plasmid" evidence="3">
    <name>pRS241c</name>
</geneLocation>
<dbReference type="PROSITE" id="PS50943">
    <property type="entry name" value="HTH_CROC1"/>
    <property type="match status" value="1"/>
</dbReference>
<dbReference type="Gene3D" id="1.10.260.40">
    <property type="entry name" value="lambda repressor-like DNA-binding domains"/>
    <property type="match status" value="1"/>
</dbReference>
<keyword evidence="2" id="KW-0614">Plasmid</keyword>
<feature type="domain" description="HTH cro/C1-type" evidence="1">
    <location>
        <begin position="29"/>
        <end position="81"/>
    </location>
</feature>
<dbReference type="SMART" id="SM00530">
    <property type="entry name" value="HTH_XRE"/>
    <property type="match status" value="1"/>
</dbReference>
<evidence type="ECO:0000313" key="2">
    <source>
        <dbReference type="EMBL" id="AGY32487.1"/>
    </source>
</evidence>
<dbReference type="RefSeq" id="WP_017140485.1">
    <property type="nucleotide sequence ID" value="NC_007489.1"/>
</dbReference>